<dbReference type="EMBL" id="JAOQJL010000035">
    <property type="protein sequence ID" value="MCU6766616.1"/>
    <property type="molecule type" value="Genomic_DNA"/>
</dbReference>
<comment type="caution">
    <text evidence="2">The sequence shown here is derived from an EMBL/GenBank/DDBJ whole genome shotgun (WGS) entry which is preliminary data.</text>
</comment>
<reference evidence="2 3" key="1">
    <citation type="journal article" date="2021" name="ISME Commun">
        <title>Automated analysis of genomic sequences facilitates high-throughput and comprehensive description of bacteria.</title>
        <authorList>
            <person name="Hitch T.C.A."/>
        </authorList>
    </citation>
    <scope>NUCLEOTIDE SEQUENCE [LARGE SCALE GENOMIC DNA]</scope>
    <source>
        <strain evidence="2 3">Sanger_23</strain>
    </source>
</reference>
<sequence length="278" mass="30624">MREKKVFKWFAAALIAAAAIITATVPASAATRRRATLTISAGQTYHVLNKSIGTNKITAYTVYVTPANTRTRYDAVIASYPRGKSSQPTEYMVRSTNKGVYVNNAAGTFIKQSAGSNSGMLSCIRVNRGSVTIRVDYTTQSGKAGISFVKQRASHRPMKLVKAAKGRSVNFTMTGSNLTGAPVIMSAKRGTVARRTLGSNNSFEQYTFENSAVAYRVYYKGKLMSSYSRNKAYTNTYSSLRYLLMNAPKRTTNWIQSVNTAITFFYPSDYVGMKVQVR</sequence>
<feature type="signal peptide" evidence="1">
    <location>
        <begin position="1"/>
        <end position="29"/>
    </location>
</feature>
<evidence type="ECO:0000313" key="3">
    <source>
        <dbReference type="Proteomes" id="UP001652409"/>
    </source>
</evidence>
<dbReference type="Proteomes" id="UP001652409">
    <property type="component" value="Unassembled WGS sequence"/>
</dbReference>
<protein>
    <submittedName>
        <fullName evidence="2">Uncharacterized protein</fullName>
    </submittedName>
</protein>
<organism evidence="2 3">
    <name type="scientific">Blautia ammoniilytica</name>
    <dbReference type="NCBI Taxonomy" id="2981782"/>
    <lineage>
        <taxon>Bacteria</taxon>
        <taxon>Bacillati</taxon>
        <taxon>Bacillota</taxon>
        <taxon>Clostridia</taxon>
        <taxon>Lachnospirales</taxon>
        <taxon>Lachnospiraceae</taxon>
        <taxon>Blautia</taxon>
    </lineage>
</organism>
<keyword evidence="3" id="KW-1185">Reference proteome</keyword>
<evidence type="ECO:0000256" key="1">
    <source>
        <dbReference type="SAM" id="SignalP"/>
    </source>
</evidence>
<proteinExistence type="predicted"/>
<name>A0ABT2TXV1_9FIRM</name>
<evidence type="ECO:0000313" key="2">
    <source>
        <dbReference type="EMBL" id="MCU6766616.1"/>
    </source>
</evidence>
<feature type="chain" id="PRO_5046117273" evidence="1">
    <location>
        <begin position="30"/>
        <end position="278"/>
    </location>
</feature>
<keyword evidence="1" id="KW-0732">Signal</keyword>
<dbReference type="RefSeq" id="WP_158422426.1">
    <property type="nucleotide sequence ID" value="NZ_JAOQJL010000035.1"/>
</dbReference>
<gene>
    <name evidence="2" type="ORF">OCV61_14600</name>
</gene>
<accession>A0ABT2TXV1</accession>